<dbReference type="Proteomes" id="UP001176961">
    <property type="component" value="Unassembled WGS sequence"/>
</dbReference>
<protein>
    <recommendedName>
        <fullName evidence="7">rRNA-processing protein UTP23 homolog</fullName>
    </recommendedName>
</protein>
<name>A0AA36H3U4_CYLNA</name>
<dbReference type="InterPro" id="IPR031793">
    <property type="entry name" value="KICSTOR_ITFG2"/>
</dbReference>
<dbReference type="FunFam" id="3.40.50.1010:FF:000006">
    <property type="entry name" value="rRNA-processing protein UTP23 homolog"/>
    <property type="match status" value="1"/>
</dbReference>
<dbReference type="InterPro" id="IPR006984">
    <property type="entry name" value="Fcf1/UTP23"/>
</dbReference>
<evidence type="ECO:0000256" key="7">
    <source>
        <dbReference type="ARBA" id="ARBA00071400"/>
    </source>
</evidence>
<keyword evidence="2" id="KW-0690">Ribosome biogenesis</keyword>
<dbReference type="Pfam" id="PF04900">
    <property type="entry name" value="Fcf1"/>
    <property type="match status" value="1"/>
</dbReference>
<dbReference type="Pfam" id="PF24779">
    <property type="entry name" value="UTP23_sensor"/>
    <property type="match status" value="1"/>
</dbReference>
<evidence type="ECO:0000256" key="4">
    <source>
        <dbReference type="ARBA" id="ARBA00023242"/>
    </source>
</evidence>
<comment type="similarity">
    <text evidence="6">Belongs to the UTP23/FCF1 family. UTP23 subfamily.</text>
</comment>
<evidence type="ECO:0000313" key="11">
    <source>
        <dbReference type="Proteomes" id="UP001176961"/>
    </source>
</evidence>
<organism evidence="10 11">
    <name type="scientific">Cylicocyclus nassatus</name>
    <name type="common">Nematode worm</name>
    <dbReference type="NCBI Taxonomy" id="53992"/>
    <lineage>
        <taxon>Eukaryota</taxon>
        <taxon>Metazoa</taxon>
        <taxon>Ecdysozoa</taxon>
        <taxon>Nematoda</taxon>
        <taxon>Chromadorea</taxon>
        <taxon>Rhabditida</taxon>
        <taxon>Rhabditina</taxon>
        <taxon>Rhabditomorpha</taxon>
        <taxon>Strongyloidea</taxon>
        <taxon>Strongylidae</taxon>
        <taxon>Cylicocyclus</taxon>
    </lineage>
</organism>
<dbReference type="SUPFAM" id="SSF88723">
    <property type="entry name" value="PIN domain-like"/>
    <property type="match status" value="1"/>
</dbReference>
<dbReference type="CDD" id="cd09866">
    <property type="entry name" value="PIN_Fcf1-Utp23-H"/>
    <property type="match status" value="1"/>
</dbReference>
<dbReference type="Gene3D" id="3.40.50.1010">
    <property type="entry name" value="5'-nuclease"/>
    <property type="match status" value="1"/>
</dbReference>
<evidence type="ECO:0000256" key="8">
    <source>
        <dbReference type="SAM" id="MobiDB-lite"/>
    </source>
</evidence>
<dbReference type="AlphaFoldDB" id="A0AA36H3U4"/>
<evidence type="ECO:0000256" key="2">
    <source>
        <dbReference type="ARBA" id="ARBA00022517"/>
    </source>
</evidence>
<evidence type="ECO:0000313" key="10">
    <source>
        <dbReference type="EMBL" id="CAJ0603549.1"/>
    </source>
</evidence>
<dbReference type="GO" id="GO:0006364">
    <property type="term" value="P:rRNA processing"/>
    <property type="evidence" value="ECO:0007669"/>
    <property type="project" value="UniProtKB-KW"/>
</dbReference>
<evidence type="ECO:0000256" key="3">
    <source>
        <dbReference type="ARBA" id="ARBA00022552"/>
    </source>
</evidence>
<keyword evidence="3" id="KW-0698">rRNA processing</keyword>
<dbReference type="EMBL" id="CATQJL010000305">
    <property type="protein sequence ID" value="CAJ0603549.1"/>
    <property type="molecule type" value="Genomic_DNA"/>
</dbReference>
<evidence type="ECO:0000256" key="1">
    <source>
        <dbReference type="ARBA" id="ARBA00004604"/>
    </source>
</evidence>
<comment type="caution">
    <text evidence="10">The sequence shown here is derived from an EMBL/GenBank/DDBJ whole genome shotgun (WGS) entry which is preliminary data.</text>
</comment>
<keyword evidence="4" id="KW-0539">Nucleus</keyword>
<gene>
    <name evidence="10" type="ORF">CYNAS_LOCUS15532</name>
</gene>
<dbReference type="SUPFAM" id="SSF101898">
    <property type="entry name" value="NHL repeat"/>
    <property type="match status" value="1"/>
</dbReference>
<keyword evidence="11" id="KW-1185">Reference proteome</keyword>
<comment type="subcellular location">
    <subcellularLocation>
        <location evidence="1">Nucleus</location>
        <location evidence="1">Nucleolus</location>
    </subcellularLocation>
</comment>
<comment type="function">
    <text evidence="5">Involved in rRNA-processing and ribosome biogenesis.</text>
</comment>
<dbReference type="GO" id="GO:0032040">
    <property type="term" value="C:small-subunit processome"/>
    <property type="evidence" value="ECO:0007669"/>
    <property type="project" value="InterPro"/>
</dbReference>
<evidence type="ECO:0000256" key="5">
    <source>
        <dbReference type="ARBA" id="ARBA00037300"/>
    </source>
</evidence>
<accession>A0AA36H3U4</accession>
<evidence type="ECO:0000259" key="9">
    <source>
        <dbReference type="Pfam" id="PF24779"/>
    </source>
</evidence>
<dbReference type="InterPro" id="IPR057776">
    <property type="entry name" value="UTP23_sensor"/>
</dbReference>
<dbReference type="InterPro" id="IPR029060">
    <property type="entry name" value="PIN-like_dom_sf"/>
</dbReference>
<reference evidence="10" key="1">
    <citation type="submission" date="2023-07" db="EMBL/GenBank/DDBJ databases">
        <authorList>
            <consortium name="CYATHOMIX"/>
        </authorList>
    </citation>
    <scope>NUCLEOTIDE SEQUENCE</scope>
    <source>
        <strain evidence="10">N/A</strain>
    </source>
</reference>
<sequence length="567" mass="62432">MKVKRVKRANRILTFFKYSYKIVPPFRVLVDGTFCNAALANKINLREQLPKYLNGDVEVVTTKCVLAELENLGSPVYGALLICRQFTVDMCPHTPHRSPTECLAHLARRATTGHTKYIIATNDDLLSEKLRSIAGTPILYIKYNAILLDRVSEKSKTTAETSKSEIERVKEMKAAVLGDVEKKKKKRKIKGANPLSCKKKKVDHSSEQLPRTASGKRKRSKRKAALMNVTSICPRSQLVGSVLAPCSSILLLPATEDYPTQVVAGGTNGEVYFMCDGGTDVVRMHPRTNSPVTALASGNLRGKTRPELIAISADGFLQCVIPPYTLSTNNYSQTIQSNIAAAYVMDVDGDGQEELVVVMTDRVVRSFRWNSEDSRLHPINKWEVPSQVSAFSIGESVSSLRGAEAWLSQVASRFYVCVPFSGEQPTVVYPQNKEFGSDVMLIPFRSHFIHIMGTIISNIVIVANQKELVLANPGWGVTAAAAVRDKAFNCIVTLDVTGMVLVYGYNQDSISKAELTPLLCFKTFSHATYLTLTSSNEKLLIAVMGVVGNVVLYEILMRTIVAELGES</sequence>
<dbReference type="Pfam" id="PF15907">
    <property type="entry name" value="Itfg2"/>
    <property type="match status" value="1"/>
</dbReference>
<feature type="region of interest" description="Disordered" evidence="8">
    <location>
        <begin position="186"/>
        <end position="222"/>
    </location>
</feature>
<dbReference type="PANTHER" id="PTHR12416">
    <property type="entry name" value="RRNA-PROCESSING PROTEIN UTP23 HOMOLOG"/>
    <property type="match status" value="1"/>
</dbReference>
<proteinExistence type="inferred from homology"/>
<feature type="domain" description="UTP23 sensor motif region" evidence="9">
    <location>
        <begin position="183"/>
        <end position="201"/>
    </location>
</feature>
<evidence type="ECO:0000256" key="6">
    <source>
        <dbReference type="ARBA" id="ARBA00038503"/>
    </source>
</evidence>